<dbReference type="PANTHER" id="PTHR34982">
    <property type="entry name" value="YOP PROTEINS TRANSLOCATION PROTEIN L"/>
    <property type="match status" value="1"/>
</dbReference>
<evidence type="ECO:0000256" key="5">
    <source>
        <dbReference type="ARBA" id="ARBA00022927"/>
    </source>
</evidence>
<dbReference type="Pfam" id="PF02108">
    <property type="entry name" value="FliH"/>
    <property type="match status" value="1"/>
</dbReference>
<proteinExistence type="inferred from homology"/>
<dbReference type="EMBL" id="LOED01000009">
    <property type="protein sequence ID" value="KXG77609.1"/>
    <property type="molecule type" value="Genomic_DNA"/>
</dbReference>
<dbReference type="InParanoid" id="A0A140LAN4"/>
<evidence type="ECO:0000313" key="9">
    <source>
        <dbReference type="Proteomes" id="UP000070427"/>
    </source>
</evidence>
<dbReference type="InterPro" id="IPR018035">
    <property type="entry name" value="Flagellar_FliH/T3SS_HrpE"/>
</dbReference>
<organism evidence="8 9">
    <name type="scientific">Fervidicola ferrireducens</name>
    <dbReference type="NCBI Taxonomy" id="520764"/>
    <lineage>
        <taxon>Bacteria</taxon>
        <taxon>Bacillati</taxon>
        <taxon>Bacillota</taxon>
        <taxon>Clostridia</taxon>
        <taxon>Thermosediminibacterales</taxon>
        <taxon>Thermosediminibacteraceae</taxon>
        <taxon>Fervidicola</taxon>
    </lineage>
</organism>
<dbReference type="PANTHER" id="PTHR34982:SF1">
    <property type="entry name" value="FLAGELLAR ASSEMBLY PROTEIN FLIH"/>
    <property type="match status" value="1"/>
</dbReference>
<name>A0A140LAN4_9FIRM</name>
<keyword evidence="9" id="KW-1185">Reference proteome</keyword>
<comment type="similarity">
    <text evidence="2">Belongs to the FliH family.</text>
</comment>
<keyword evidence="5" id="KW-0653">Protein transport</keyword>
<feature type="domain" description="Flagellar assembly protein FliH/Type III secretion system HrpE" evidence="7">
    <location>
        <begin position="116"/>
        <end position="241"/>
    </location>
</feature>
<evidence type="ECO:0000259" key="7">
    <source>
        <dbReference type="Pfam" id="PF02108"/>
    </source>
</evidence>
<dbReference type="AlphaFoldDB" id="A0A140LAN4"/>
<dbReference type="OrthoDB" id="2375163at2"/>
<dbReference type="STRING" id="520764.AN618_09790"/>
<dbReference type="Proteomes" id="UP000070427">
    <property type="component" value="Unassembled WGS sequence"/>
</dbReference>
<comment type="function">
    <text evidence="1">Needed for flagellar regrowth and assembly.</text>
</comment>
<evidence type="ECO:0000256" key="3">
    <source>
        <dbReference type="ARBA" id="ARBA00022448"/>
    </source>
</evidence>
<dbReference type="GO" id="GO:0044781">
    <property type="term" value="P:bacterial-type flagellum organization"/>
    <property type="evidence" value="ECO:0007669"/>
    <property type="project" value="UniProtKB-KW"/>
</dbReference>
<gene>
    <name evidence="8" type="primary">atpE_4</name>
    <name evidence="8" type="ORF">AN618_09790</name>
</gene>
<accession>A0A140LAN4</accession>
<comment type="caution">
    <text evidence="8">The sequence shown here is derived from an EMBL/GenBank/DDBJ whole genome shotgun (WGS) entry which is preliminary data.</text>
</comment>
<evidence type="ECO:0000256" key="4">
    <source>
        <dbReference type="ARBA" id="ARBA00022795"/>
    </source>
</evidence>
<dbReference type="RefSeq" id="WP_066352756.1">
    <property type="nucleotide sequence ID" value="NZ_LOED01000009.1"/>
</dbReference>
<dbReference type="GO" id="GO:0005829">
    <property type="term" value="C:cytosol"/>
    <property type="evidence" value="ECO:0007669"/>
    <property type="project" value="TreeGrafter"/>
</dbReference>
<keyword evidence="4" id="KW-1005">Bacterial flagellum biogenesis</keyword>
<reference evidence="8 9" key="1">
    <citation type="submission" date="2015-12" db="EMBL/GenBank/DDBJ databases">
        <title>Draft genome sequnece of Fervidicola ferrireducens strain Y170.</title>
        <authorList>
            <person name="Patel B.K."/>
        </authorList>
    </citation>
    <scope>NUCLEOTIDE SEQUENCE [LARGE SCALE GENOMIC DNA]</scope>
    <source>
        <strain evidence="8 9">Y170</strain>
    </source>
</reference>
<evidence type="ECO:0000313" key="8">
    <source>
        <dbReference type="EMBL" id="KXG77609.1"/>
    </source>
</evidence>
<keyword evidence="6" id="KW-1006">Bacterial flagellum protein export</keyword>
<evidence type="ECO:0000256" key="6">
    <source>
        <dbReference type="ARBA" id="ARBA00023225"/>
    </source>
</evidence>
<dbReference type="GO" id="GO:0015031">
    <property type="term" value="P:protein transport"/>
    <property type="evidence" value="ECO:0007669"/>
    <property type="project" value="UniProtKB-KW"/>
</dbReference>
<protein>
    <submittedName>
        <fullName evidence="8">V-type proton ATPase subunit E</fullName>
    </submittedName>
</protein>
<keyword evidence="3" id="KW-0813">Transport</keyword>
<dbReference type="FunCoup" id="A0A140LAN4">
    <property type="interactions" value="40"/>
</dbReference>
<sequence length="254" mass="29484">MSKVLKGVEVSRETPYKIKDLHFRTLKTENTIKDRACFSLEAFYKSKASKLFDDAAQKASEIIEKAKEHSKAIIQEAVEKRGEIEKEAFEKGYEEGFRKGKEDAERKMRALFEKYLEQFNGLRENLLNQNREYLKVVEKECLKLAFYMAEKILMEHARVDSGYVLSIVESALEKIGQEKDVLVRISEKDFQRLEGEIKDICQKAKTKKVNFVNDPTLSEGECIILGNCFEIDAGLRTQLENLKKELMEMEVLYE</sequence>
<evidence type="ECO:0000256" key="2">
    <source>
        <dbReference type="ARBA" id="ARBA00006602"/>
    </source>
</evidence>
<dbReference type="InterPro" id="IPR051472">
    <property type="entry name" value="T3SS_Stator/FliH"/>
</dbReference>
<evidence type="ECO:0000256" key="1">
    <source>
        <dbReference type="ARBA" id="ARBA00003041"/>
    </source>
</evidence>